<evidence type="ECO:0000256" key="1">
    <source>
        <dbReference type="SAM" id="MobiDB-lite"/>
    </source>
</evidence>
<feature type="transmembrane region" description="Helical" evidence="2">
    <location>
        <begin position="225"/>
        <end position="244"/>
    </location>
</feature>
<feature type="transmembrane region" description="Helical" evidence="2">
    <location>
        <begin position="52"/>
        <end position="70"/>
    </location>
</feature>
<name>A0ABN3DG59_9MICO</name>
<feature type="compositionally biased region" description="Low complexity" evidence="1">
    <location>
        <begin position="15"/>
        <end position="28"/>
    </location>
</feature>
<dbReference type="Proteomes" id="UP001500929">
    <property type="component" value="Unassembled WGS sequence"/>
</dbReference>
<feature type="transmembrane region" description="Helical" evidence="2">
    <location>
        <begin position="125"/>
        <end position="154"/>
    </location>
</feature>
<feature type="transmembrane region" description="Helical" evidence="2">
    <location>
        <begin position="99"/>
        <end position="118"/>
    </location>
</feature>
<evidence type="ECO:0008006" key="5">
    <source>
        <dbReference type="Google" id="ProtNLM"/>
    </source>
</evidence>
<keyword evidence="2" id="KW-0472">Membrane</keyword>
<evidence type="ECO:0000313" key="4">
    <source>
        <dbReference type="Proteomes" id="UP001500929"/>
    </source>
</evidence>
<dbReference type="RefSeq" id="WP_259478732.1">
    <property type="nucleotide sequence ID" value="NZ_BAAAQY010000003.1"/>
</dbReference>
<protein>
    <recommendedName>
        <fullName evidence="5">DUF4386 family protein</fullName>
    </recommendedName>
</protein>
<feature type="transmembrane region" description="Helical" evidence="2">
    <location>
        <begin position="174"/>
        <end position="194"/>
    </location>
</feature>
<comment type="caution">
    <text evidence="3">The sequence shown here is derived from an EMBL/GenBank/DDBJ whole genome shotgun (WGS) entry which is preliminary data.</text>
</comment>
<proteinExistence type="predicted"/>
<sequence>MSDIFAPAVSGSPESTTAGTAVAGAASGPGRDRTGRDLDAVNRVVPTGLRRVAGIALTAFPLLFAGGMLFSPPQTAEGDAGYIASLAADPATSILSANLLHYSWVALALGVMGLITLVGRRGRVWVSLLATIVGFGAVQMSGLLLSDWFLVAAGNVLTPEQALALDGAAKEGSVAVWLITAQLFTLVGIPLLTLGLARARVVSWWIAPLPFLAFVVPMFNLGPIAAIAFVPLMAPVIVAGLKLVRAR</sequence>
<keyword evidence="4" id="KW-1185">Reference proteome</keyword>
<organism evidence="3 4">
    <name type="scientific">Herbiconiux moechotypicola</name>
    <dbReference type="NCBI Taxonomy" id="637393"/>
    <lineage>
        <taxon>Bacteria</taxon>
        <taxon>Bacillati</taxon>
        <taxon>Actinomycetota</taxon>
        <taxon>Actinomycetes</taxon>
        <taxon>Micrococcales</taxon>
        <taxon>Microbacteriaceae</taxon>
        <taxon>Herbiconiux</taxon>
    </lineage>
</organism>
<gene>
    <name evidence="3" type="ORF">GCM10009851_12260</name>
</gene>
<evidence type="ECO:0000313" key="3">
    <source>
        <dbReference type="EMBL" id="GAA2229202.1"/>
    </source>
</evidence>
<feature type="region of interest" description="Disordered" evidence="1">
    <location>
        <begin position="1"/>
        <end position="36"/>
    </location>
</feature>
<keyword evidence="2" id="KW-1133">Transmembrane helix</keyword>
<keyword evidence="2" id="KW-0812">Transmembrane</keyword>
<evidence type="ECO:0000256" key="2">
    <source>
        <dbReference type="SAM" id="Phobius"/>
    </source>
</evidence>
<dbReference type="EMBL" id="BAAAQY010000003">
    <property type="protein sequence ID" value="GAA2229202.1"/>
    <property type="molecule type" value="Genomic_DNA"/>
</dbReference>
<feature type="transmembrane region" description="Helical" evidence="2">
    <location>
        <begin position="201"/>
        <end position="219"/>
    </location>
</feature>
<accession>A0ABN3DG59</accession>
<reference evidence="3 4" key="1">
    <citation type="journal article" date="2019" name="Int. J. Syst. Evol. Microbiol.">
        <title>The Global Catalogue of Microorganisms (GCM) 10K type strain sequencing project: providing services to taxonomists for standard genome sequencing and annotation.</title>
        <authorList>
            <consortium name="The Broad Institute Genomics Platform"/>
            <consortium name="The Broad Institute Genome Sequencing Center for Infectious Disease"/>
            <person name="Wu L."/>
            <person name="Ma J."/>
        </authorList>
    </citation>
    <scope>NUCLEOTIDE SEQUENCE [LARGE SCALE GENOMIC DNA]</scope>
    <source>
        <strain evidence="3 4">JCM 16117</strain>
    </source>
</reference>